<dbReference type="OrthoDB" id="5952546at2759"/>
<name>A0A9J7KM85_BRAFL</name>
<evidence type="ECO:0000259" key="2">
    <source>
        <dbReference type="Pfam" id="PF20231"/>
    </source>
</evidence>
<organism evidence="3 4">
    <name type="scientific">Branchiostoma floridae</name>
    <name type="common">Florida lancelet</name>
    <name type="synonym">Amphioxus</name>
    <dbReference type="NCBI Taxonomy" id="7739"/>
    <lineage>
        <taxon>Eukaryota</taxon>
        <taxon>Metazoa</taxon>
        <taxon>Chordata</taxon>
        <taxon>Cephalochordata</taxon>
        <taxon>Leptocardii</taxon>
        <taxon>Amphioxiformes</taxon>
        <taxon>Branchiostomatidae</taxon>
        <taxon>Branchiostoma</taxon>
    </lineage>
</organism>
<dbReference type="Pfam" id="PF20231">
    <property type="entry name" value="DUF6589"/>
    <property type="match status" value="1"/>
</dbReference>
<feature type="domain" description="DUF6589" evidence="2">
    <location>
        <begin position="370"/>
        <end position="466"/>
    </location>
</feature>
<dbReference type="GeneID" id="118409564"/>
<proteinExistence type="predicted"/>
<evidence type="ECO:0000313" key="4">
    <source>
        <dbReference type="RefSeq" id="XP_035666564.1"/>
    </source>
</evidence>
<reference evidence="3" key="1">
    <citation type="journal article" date="2020" name="Nat. Ecol. Evol.">
        <title>Deeply conserved synteny resolves early events in vertebrate evolution.</title>
        <authorList>
            <person name="Simakov O."/>
            <person name="Marletaz F."/>
            <person name="Yue J.X."/>
            <person name="O'Connell B."/>
            <person name="Jenkins J."/>
            <person name="Brandt A."/>
            <person name="Calef R."/>
            <person name="Tung C.H."/>
            <person name="Huang T.K."/>
            <person name="Schmutz J."/>
            <person name="Satoh N."/>
            <person name="Yu J.K."/>
            <person name="Putnam N.H."/>
            <person name="Green R.E."/>
            <person name="Rokhsar D.S."/>
        </authorList>
    </citation>
    <scope>NUCLEOTIDE SEQUENCE [LARGE SCALE GENOMIC DNA]</scope>
    <source>
        <strain evidence="3">S238N-H82</strain>
    </source>
</reference>
<feature type="compositionally biased region" description="Polar residues" evidence="1">
    <location>
        <begin position="36"/>
        <end position="69"/>
    </location>
</feature>
<dbReference type="Proteomes" id="UP000001554">
    <property type="component" value="Chromosome 2"/>
</dbReference>
<accession>A0A9J7KM85</accession>
<protein>
    <submittedName>
        <fullName evidence="4">Uncharacterized protein LOC118409564 isoform X1</fullName>
    </submittedName>
</protein>
<evidence type="ECO:0000256" key="1">
    <source>
        <dbReference type="SAM" id="MobiDB-lite"/>
    </source>
</evidence>
<dbReference type="InterPro" id="IPR046496">
    <property type="entry name" value="DUF6589"/>
</dbReference>
<evidence type="ECO:0000313" key="3">
    <source>
        <dbReference type="Proteomes" id="UP000001554"/>
    </source>
</evidence>
<dbReference type="AlphaFoldDB" id="A0A9J7KM85"/>
<sequence length="476" mass="53428">MYRSTMETPGINVSIICFEFFYFIYCSPRFEDRGNPPSTSSNIYPTSPPSTSNIYPTSPPSTSNIYPTSPPSTSNIYPAGHNNTYFPSPMYQFSPYVNHGISSPLLHPPSPAYHMSPGVNAQFHQPSTSYAQPTVSLQAFQQMEDKLKAQLSKMNTLVEEQQKEIHDLKTYSKASIDAVKNTAQKEVKSLVMKDTILTYNAETATDIANMTPQSMKEQVKEEAPVFFELLENCIKSDVPGDKDTSMLAFLNLCSIANNRSKRANAIQMITTLSLISRSTNVQVISMLNSMGVASSYKAAWNFLSNFAEMQGAKHLDNSKPCIVFFDNVNILKRVGHVRMGKQNEMFNWTSRLAVVVEHEDPSASREPQGKREDLSDADILADSNDISDLKSRLKNQVKAIIVEHFPSFHQFKDSVRAPSSPLPVKKSSITPLPLMDKDESKKDDTIQILLKFAEELQLSDNIKDQVRYVNMESQVW</sequence>
<feature type="region of interest" description="Disordered" evidence="1">
    <location>
        <begin position="35"/>
        <end position="69"/>
    </location>
</feature>
<dbReference type="OMA" id="RWIPKTT"/>
<reference evidence="4" key="2">
    <citation type="submission" date="2025-08" db="UniProtKB">
        <authorList>
            <consortium name="RefSeq"/>
        </authorList>
    </citation>
    <scope>IDENTIFICATION</scope>
    <source>
        <strain evidence="4">S238N-H82</strain>
        <tissue evidence="4">Testes</tissue>
    </source>
</reference>
<gene>
    <name evidence="4" type="primary">LOC118409564</name>
</gene>
<dbReference type="KEGG" id="bfo:118409564"/>
<keyword evidence="3" id="KW-1185">Reference proteome</keyword>
<dbReference type="RefSeq" id="XP_035666564.1">
    <property type="nucleotide sequence ID" value="XM_035810671.1"/>
</dbReference>